<protein>
    <submittedName>
        <fullName evidence="2">Uncharacterized protein</fullName>
    </submittedName>
</protein>
<organism evidence="2 3">
    <name type="scientific">Acetobacter pasteurianus NBRC 3278</name>
    <dbReference type="NCBI Taxonomy" id="1226660"/>
    <lineage>
        <taxon>Bacteria</taxon>
        <taxon>Pseudomonadati</taxon>
        <taxon>Pseudomonadota</taxon>
        <taxon>Alphaproteobacteria</taxon>
        <taxon>Acetobacterales</taxon>
        <taxon>Acetobacteraceae</taxon>
        <taxon>Acetobacter</taxon>
    </lineage>
</organism>
<dbReference type="Proteomes" id="UP000287385">
    <property type="component" value="Unassembled WGS sequence"/>
</dbReference>
<keyword evidence="1" id="KW-0812">Transmembrane</keyword>
<evidence type="ECO:0000313" key="2">
    <source>
        <dbReference type="EMBL" id="GCD64162.1"/>
    </source>
</evidence>
<accession>A0A401X8C2</accession>
<keyword evidence="3" id="KW-1185">Reference proteome</keyword>
<proteinExistence type="predicted"/>
<keyword evidence="1" id="KW-0472">Membrane</keyword>
<name>A0A401X8C2_ACEPA</name>
<evidence type="ECO:0000313" key="3">
    <source>
        <dbReference type="Proteomes" id="UP000287385"/>
    </source>
</evidence>
<evidence type="ECO:0000256" key="1">
    <source>
        <dbReference type="SAM" id="Phobius"/>
    </source>
</evidence>
<sequence>MHLPEISSLIPSGTTFLGHYAMAHIPLPILVIYALSLSLSSIIPPVAGFAATLWIIAYQIGSSLKKTKHPPLPPIDFIRECISCFAGVYLIAILCLMPTCLMPGRLINLIKYQSSLSQSFSQTANSSTTAINPAENLSSQPEAKAKANSGGFTRNSFAFKI</sequence>
<comment type="caution">
    <text evidence="2">The sequence shown here is derived from an EMBL/GenBank/DDBJ whole genome shotgun (WGS) entry which is preliminary data.</text>
</comment>
<gene>
    <name evidence="2" type="ORF">NBRC3278_3255</name>
</gene>
<reference evidence="2 3" key="1">
    <citation type="submission" date="2016-06" db="EMBL/GenBank/DDBJ databases">
        <title>Acetobacter pasteurianus NBRC 3278 whole genome sequencing project.</title>
        <authorList>
            <person name="Matsutani M."/>
            <person name="Shiwa Y."/>
            <person name="Okamoto-Kainuma A."/>
            <person name="Ishikawa M."/>
            <person name="Koizumi Y."/>
            <person name="Yoshikawa H."/>
            <person name="Yakushi T."/>
            <person name="Matsushita K."/>
        </authorList>
    </citation>
    <scope>NUCLEOTIDE SEQUENCE [LARGE SCALE GENOMIC DNA]</scope>
    <source>
        <strain evidence="2 3">NBRC 3278</strain>
    </source>
</reference>
<feature type="transmembrane region" description="Helical" evidence="1">
    <location>
        <begin position="30"/>
        <end position="57"/>
    </location>
</feature>
<feature type="transmembrane region" description="Helical" evidence="1">
    <location>
        <begin position="77"/>
        <end position="101"/>
    </location>
</feature>
<dbReference type="AlphaFoldDB" id="A0A401X8C2"/>
<dbReference type="EMBL" id="BDEV01000159">
    <property type="protein sequence ID" value="GCD64162.1"/>
    <property type="molecule type" value="Genomic_DNA"/>
</dbReference>
<keyword evidence="1" id="KW-1133">Transmembrane helix</keyword>